<gene>
    <name evidence="1" type="ORF">PLEPLA_LOCUS20937</name>
</gene>
<accession>A0A9N7ULH5</accession>
<protein>
    <submittedName>
        <fullName evidence="1">Uncharacterized protein</fullName>
    </submittedName>
</protein>
<evidence type="ECO:0000313" key="2">
    <source>
        <dbReference type="Proteomes" id="UP001153269"/>
    </source>
</evidence>
<keyword evidence="2" id="KW-1185">Reference proteome</keyword>
<dbReference type="AlphaFoldDB" id="A0A9N7ULH5"/>
<proteinExistence type="predicted"/>
<sequence>MKMKLRKMTMKLILKMKMKLEVMMKKMKLEVMMKKMKLEVMKDMRLIKMKIRMRLMKMKLMVKMRMKMKRGHSPPPCSFAVILLICPHSAAILHRYLQKPASVQKRRRRTKGASTTLMLS</sequence>
<dbReference type="EMBL" id="CADEAL010001483">
    <property type="protein sequence ID" value="CAB1432850.1"/>
    <property type="molecule type" value="Genomic_DNA"/>
</dbReference>
<reference evidence="1" key="1">
    <citation type="submission" date="2020-03" db="EMBL/GenBank/DDBJ databases">
        <authorList>
            <person name="Weist P."/>
        </authorList>
    </citation>
    <scope>NUCLEOTIDE SEQUENCE</scope>
</reference>
<dbReference type="Proteomes" id="UP001153269">
    <property type="component" value="Unassembled WGS sequence"/>
</dbReference>
<comment type="caution">
    <text evidence="1">The sequence shown here is derived from an EMBL/GenBank/DDBJ whole genome shotgun (WGS) entry which is preliminary data.</text>
</comment>
<name>A0A9N7ULH5_PLEPL</name>
<evidence type="ECO:0000313" key="1">
    <source>
        <dbReference type="EMBL" id="CAB1432850.1"/>
    </source>
</evidence>
<organism evidence="1 2">
    <name type="scientific">Pleuronectes platessa</name>
    <name type="common">European plaice</name>
    <dbReference type="NCBI Taxonomy" id="8262"/>
    <lineage>
        <taxon>Eukaryota</taxon>
        <taxon>Metazoa</taxon>
        <taxon>Chordata</taxon>
        <taxon>Craniata</taxon>
        <taxon>Vertebrata</taxon>
        <taxon>Euteleostomi</taxon>
        <taxon>Actinopterygii</taxon>
        <taxon>Neopterygii</taxon>
        <taxon>Teleostei</taxon>
        <taxon>Neoteleostei</taxon>
        <taxon>Acanthomorphata</taxon>
        <taxon>Carangaria</taxon>
        <taxon>Pleuronectiformes</taxon>
        <taxon>Pleuronectoidei</taxon>
        <taxon>Pleuronectidae</taxon>
        <taxon>Pleuronectes</taxon>
    </lineage>
</organism>